<evidence type="ECO:0000256" key="3">
    <source>
        <dbReference type="ARBA" id="ARBA00022692"/>
    </source>
</evidence>
<evidence type="ECO:0000256" key="2">
    <source>
        <dbReference type="ARBA" id="ARBA00022448"/>
    </source>
</evidence>
<dbReference type="PANTHER" id="PTHR45724">
    <property type="entry name" value="AQUAPORIN NIP2-1"/>
    <property type="match status" value="1"/>
</dbReference>
<evidence type="ECO:0000256" key="7">
    <source>
        <dbReference type="SAM" id="Phobius"/>
    </source>
</evidence>
<evidence type="ECO:0000256" key="5">
    <source>
        <dbReference type="ARBA" id="ARBA00023136"/>
    </source>
</evidence>
<dbReference type="InterPro" id="IPR022357">
    <property type="entry name" value="MIP_CS"/>
</dbReference>
<dbReference type="Pfam" id="PF00230">
    <property type="entry name" value="MIP"/>
    <property type="match status" value="1"/>
</dbReference>
<feature type="transmembrane region" description="Helical" evidence="7">
    <location>
        <begin position="103"/>
        <end position="125"/>
    </location>
</feature>
<feature type="transmembrane region" description="Helical" evidence="7">
    <location>
        <begin position="215"/>
        <end position="236"/>
    </location>
</feature>
<evidence type="ECO:0000256" key="1">
    <source>
        <dbReference type="ARBA" id="ARBA00004141"/>
    </source>
</evidence>
<protein>
    <submittedName>
        <fullName evidence="8">Aquaporin Z</fullName>
    </submittedName>
</protein>
<dbReference type="AlphaFoldDB" id="A0A285JGT2"/>
<feature type="transmembrane region" description="Helical" evidence="7">
    <location>
        <begin position="145"/>
        <end position="168"/>
    </location>
</feature>
<dbReference type="InterPro" id="IPR023271">
    <property type="entry name" value="Aquaporin-like"/>
</dbReference>
<proteinExistence type="inferred from homology"/>
<gene>
    <name evidence="8" type="ORF">SAMN05421748_120146</name>
</gene>
<feature type="transmembrane region" description="Helical" evidence="7">
    <location>
        <begin position="175"/>
        <end position="195"/>
    </location>
</feature>
<dbReference type="OrthoDB" id="9807293at2"/>
<evidence type="ECO:0000313" key="8">
    <source>
        <dbReference type="EMBL" id="SNY59482.1"/>
    </source>
</evidence>
<dbReference type="PROSITE" id="PS00221">
    <property type="entry name" value="MIP"/>
    <property type="match status" value="1"/>
</dbReference>
<dbReference type="GO" id="GO:0016020">
    <property type="term" value="C:membrane"/>
    <property type="evidence" value="ECO:0007669"/>
    <property type="project" value="UniProtKB-SubCell"/>
</dbReference>
<organism evidence="8 9">
    <name type="scientific">Paractinoplanes atraurantiacus</name>
    <dbReference type="NCBI Taxonomy" id="1036182"/>
    <lineage>
        <taxon>Bacteria</taxon>
        <taxon>Bacillati</taxon>
        <taxon>Actinomycetota</taxon>
        <taxon>Actinomycetes</taxon>
        <taxon>Micromonosporales</taxon>
        <taxon>Micromonosporaceae</taxon>
        <taxon>Paractinoplanes</taxon>
    </lineage>
</organism>
<keyword evidence="3 6" id="KW-0812">Transmembrane</keyword>
<keyword evidence="4 7" id="KW-1133">Transmembrane helix</keyword>
<name>A0A285JGT2_9ACTN</name>
<dbReference type="Gene3D" id="1.20.1080.10">
    <property type="entry name" value="Glycerol uptake facilitator protein"/>
    <property type="match status" value="1"/>
</dbReference>
<sequence>MIFVRRDIIRPTAQDARAAVAEFLLTAAFMASVFSLVRWGIGTMAPGASAAELRVRVAAVSASVGVLIVGFAVSRPGRFSGAHMNPAITLGLFAAGAVPARRVLPYLAAQVSGSIVAAMLARLLWGPSVGEEPVKWAVVQPGNGWSGWAVAAAEAATLAAIVAVMCAVKNRRPRWPLAWIVGALFGLQGAILGTLSGGSANPARQLGPALFSGDVHLLIVYLVAPVAGAMLAGHIATGHRLRHPSRIEDFGPAAPGPAARAQAEAVDQAEVVPVVAGLGGVHRRSQEVERSCGSARRSPW</sequence>
<dbReference type="InterPro" id="IPR034294">
    <property type="entry name" value="Aquaporin_transptr"/>
</dbReference>
<evidence type="ECO:0000256" key="4">
    <source>
        <dbReference type="ARBA" id="ARBA00022989"/>
    </source>
</evidence>
<reference evidence="8 9" key="1">
    <citation type="submission" date="2017-09" db="EMBL/GenBank/DDBJ databases">
        <authorList>
            <person name="Ehlers B."/>
            <person name="Leendertz F.H."/>
        </authorList>
    </citation>
    <scope>NUCLEOTIDE SEQUENCE [LARGE SCALE GENOMIC DNA]</scope>
    <source>
        <strain evidence="8 9">CGMCC 4.6857</strain>
    </source>
</reference>
<evidence type="ECO:0000313" key="9">
    <source>
        <dbReference type="Proteomes" id="UP000219612"/>
    </source>
</evidence>
<feature type="transmembrane region" description="Helical" evidence="7">
    <location>
        <begin position="53"/>
        <end position="74"/>
    </location>
</feature>
<evidence type="ECO:0000256" key="6">
    <source>
        <dbReference type="RuleBase" id="RU000477"/>
    </source>
</evidence>
<dbReference type="EMBL" id="OBDY01000020">
    <property type="protein sequence ID" value="SNY59482.1"/>
    <property type="molecule type" value="Genomic_DNA"/>
</dbReference>
<comment type="subcellular location">
    <subcellularLocation>
        <location evidence="1">Membrane</location>
        <topology evidence="1">Multi-pass membrane protein</topology>
    </subcellularLocation>
</comment>
<keyword evidence="9" id="KW-1185">Reference proteome</keyword>
<dbReference type="PRINTS" id="PR00783">
    <property type="entry name" value="MINTRINSICP"/>
</dbReference>
<dbReference type="GO" id="GO:0015267">
    <property type="term" value="F:channel activity"/>
    <property type="evidence" value="ECO:0007669"/>
    <property type="project" value="InterPro"/>
</dbReference>
<keyword evidence="5 7" id="KW-0472">Membrane</keyword>
<feature type="transmembrane region" description="Helical" evidence="7">
    <location>
        <begin position="20"/>
        <end position="41"/>
    </location>
</feature>
<dbReference type="PANTHER" id="PTHR45724:SF13">
    <property type="entry name" value="AQUAPORIN NIP1-1-RELATED"/>
    <property type="match status" value="1"/>
</dbReference>
<dbReference type="Proteomes" id="UP000219612">
    <property type="component" value="Unassembled WGS sequence"/>
</dbReference>
<dbReference type="InterPro" id="IPR000425">
    <property type="entry name" value="MIP"/>
</dbReference>
<dbReference type="SUPFAM" id="SSF81338">
    <property type="entry name" value="Aquaporin-like"/>
    <property type="match status" value="1"/>
</dbReference>
<keyword evidence="2 6" id="KW-0813">Transport</keyword>
<dbReference type="RefSeq" id="WP_097325710.1">
    <property type="nucleotide sequence ID" value="NZ_OBDY01000020.1"/>
</dbReference>
<accession>A0A285JGT2</accession>
<comment type="similarity">
    <text evidence="6">Belongs to the MIP/aquaporin (TC 1.A.8) family.</text>
</comment>